<comment type="caution">
    <text evidence="6">The sequence shown here is derived from an EMBL/GenBank/DDBJ whole genome shotgun (WGS) entry which is preliminary data.</text>
</comment>
<dbReference type="SMART" id="SM00382">
    <property type="entry name" value="AAA"/>
    <property type="match status" value="1"/>
</dbReference>
<dbReference type="InterPro" id="IPR013611">
    <property type="entry name" value="Transp-assoc_OB_typ2"/>
</dbReference>
<dbReference type="InterPro" id="IPR017871">
    <property type="entry name" value="ABC_transporter-like_CS"/>
</dbReference>
<evidence type="ECO:0000256" key="4">
    <source>
        <dbReference type="ARBA" id="ARBA00022840"/>
    </source>
</evidence>
<keyword evidence="2" id="KW-0813">Transport</keyword>
<dbReference type="Gene3D" id="3.40.50.300">
    <property type="entry name" value="P-loop containing nucleotide triphosphate hydrolases"/>
    <property type="match status" value="1"/>
</dbReference>
<evidence type="ECO:0000259" key="5">
    <source>
        <dbReference type="PROSITE" id="PS50893"/>
    </source>
</evidence>
<evidence type="ECO:0000256" key="3">
    <source>
        <dbReference type="ARBA" id="ARBA00022741"/>
    </source>
</evidence>
<dbReference type="GO" id="GO:0022857">
    <property type="term" value="F:transmembrane transporter activity"/>
    <property type="evidence" value="ECO:0007669"/>
    <property type="project" value="InterPro"/>
</dbReference>
<accession>A0A368P081</accession>
<dbReference type="SUPFAM" id="SSF50331">
    <property type="entry name" value="MOP-like"/>
    <property type="match status" value="1"/>
</dbReference>
<dbReference type="PROSITE" id="PS00211">
    <property type="entry name" value="ABC_TRANSPORTER_1"/>
    <property type="match status" value="1"/>
</dbReference>
<dbReference type="Proteomes" id="UP000436911">
    <property type="component" value="Unassembled WGS sequence"/>
</dbReference>
<dbReference type="Pfam" id="PF00005">
    <property type="entry name" value="ABC_tran"/>
    <property type="match status" value="1"/>
</dbReference>
<dbReference type="Gene3D" id="2.40.50.100">
    <property type="match status" value="1"/>
</dbReference>
<name>A0A368P081_AGRVI</name>
<dbReference type="GO" id="GO:0005524">
    <property type="term" value="F:ATP binding"/>
    <property type="evidence" value="ECO:0007669"/>
    <property type="project" value="UniProtKB-KW"/>
</dbReference>
<dbReference type="PANTHER" id="PTHR42781:SF4">
    <property type="entry name" value="SPERMIDINE_PUTRESCINE IMPORT ATP-BINDING PROTEIN POTA"/>
    <property type="match status" value="1"/>
</dbReference>
<dbReference type="GeneID" id="60680479"/>
<dbReference type="PROSITE" id="PS50893">
    <property type="entry name" value="ABC_TRANSPORTER_2"/>
    <property type="match status" value="1"/>
</dbReference>
<gene>
    <name evidence="6" type="ORF">DXT89_03930</name>
</gene>
<reference evidence="6 7" key="1">
    <citation type="submission" date="2018-08" db="EMBL/GenBank/DDBJ databases">
        <title>Genome sequencing of Agrobacterium vitis strain ICMP 10754.</title>
        <authorList>
            <person name="Visnovsky S.B."/>
            <person name="Pitman A.R."/>
        </authorList>
    </citation>
    <scope>NUCLEOTIDE SEQUENCE [LARGE SCALE GENOMIC DNA]</scope>
    <source>
        <strain evidence="6 7">ICMP 10754</strain>
    </source>
</reference>
<dbReference type="OrthoDB" id="9802264at2"/>
<evidence type="ECO:0000313" key="6">
    <source>
        <dbReference type="EMBL" id="KAA3529921.1"/>
    </source>
</evidence>
<evidence type="ECO:0000256" key="2">
    <source>
        <dbReference type="ARBA" id="ARBA00022448"/>
    </source>
</evidence>
<feature type="domain" description="ABC transporter" evidence="5">
    <location>
        <begin position="22"/>
        <end position="251"/>
    </location>
</feature>
<protein>
    <submittedName>
        <fullName evidence="6">ATP-binding cassette domain-containing protein</fullName>
    </submittedName>
</protein>
<dbReference type="Pfam" id="PF08402">
    <property type="entry name" value="TOBE_2"/>
    <property type="match status" value="1"/>
</dbReference>
<dbReference type="InterPro" id="IPR003593">
    <property type="entry name" value="AAA+_ATPase"/>
</dbReference>
<organism evidence="6 7">
    <name type="scientific">Agrobacterium vitis</name>
    <name type="common">Rhizobium vitis</name>
    <dbReference type="NCBI Taxonomy" id="373"/>
    <lineage>
        <taxon>Bacteria</taxon>
        <taxon>Pseudomonadati</taxon>
        <taxon>Pseudomonadota</taxon>
        <taxon>Alphaproteobacteria</taxon>
        <taxon>Hyphomicrobiales</taxon>
        <taxon>Rhizobiaceae</taxon>
        <taxon>Rhizobium/Agrobacterium group</taxon>
        <taxon>Agrobacterium</taxon>
    </lineage>
</organism>
<dbReference type="RefSeq" id="WP_114386197.1">
    <property type="nucleotide sequence ID" value="NZ_CP055266.1"/>
</dbReference>
<dbReference type="GO" id="GO:0043190">
    <property type="term" value="C:ATP-binding cassette (ABC) transporter complex"/>
    <property type="evidence" value="ECO:0007669"/>
    <property type="project" value="InterPro"/>
</dbReference>
<keyword evidence="4 6" id="KW-0067">ATP-binding</keyword>
<dbReference type="InterPro" id="IPR008995">
    <property type="entry name" value="Mo/tungstate-bd_C_term_dom"/>
</dbReference>
<proteinExistence type="inferred from homology"/>
<evidence type="ECO:0000313" key="7">
    <source>
        <dbReference type="Proteomes" id="UP000436911"/>
    </source>
</evidence>
<sequence length="371" mass="39857">MTQAWDTTAGDQNVGTGLPMLLSARGLVKSYGRNRAVDGVDLEIPERAFTTFLGPSGCGKTTILRMIGGFEAPDAGSLVLDGRSLTGVPPERRPVNTVFQNYALFPHLTVFENVAFSLTLRRGAQDPAPRVKRALDAVHMGEFTSRYPHQLSGGQQQRVAVARAIIAEPHLLLLDEPLSALDRKMRGHLQIELKDLQRRLGIAFVYVTHDQEEAFALSDIVVVMNKGRIAQKADPVTLYARPADTFVADFIGSASLVEGEILALDTETATIGTPLGTITAPAIHGLAKGERAALVIRPEHLRLGATDGHAAPTLALTGKVRHAVFKGDRYLIEADISGVTVRLMADRPAEPGSTIAMALDTASCFITRLAS</sequence>
<comment type="similarity">
    <text evidence="1">Belongs to the ABC transporter superfamily.</text>
</comment>
<evidence type="ECO:0000256" key="1">
    <source>
        <dbReference type="ARBA" id="ARBA00005417"/>
    </source>
</evidence>
<dbReference type="PANTHER" id="PTHR42781">
    <property type="entry name" value="SPERMIDINE/PUTRESCINE IMPORT ATP-BINDING PROTEIN POTA"/>
    <property type="match status" value="1"/>
</dbReference>
<dbReference type="AlphaFoldDB" id="A0A368P081"/>
<dbReference type="InterPro" id="IPR050093">
    <property type="entry name" value="ABC_SmlMolc_Importer"/>
</dbReference>
<dbReference type="GO" id="GO:0016887">
    <property type="term" value="F:ATP hydrolysis activity"/>
    <property type="evidence" value="ECO:0007669"/>
    <property type="project" value="InterPro"/>
</dbReference>
<keyword evidence="3" id="KW-0547">Nucleotide-binding</keyword>
<dbReference type="FunFam" id="3.40.50.300:FF:000133">
    <property type="entry name" value="Spermidine/putrescine import ATP-binding protein PotA"/>
    <property type="match status" value="1"/>
</dbReference>
<dbReference type="InterPro" id="IPR003439">
    <property type="entry name" value="ABC_transporter-like_ATP-bd"/>
</dbReference>
<dbReference type="GO" id="GO:0015847">
    <property type="term" value="P:putrescine transport"/>
    <property type="evidence" value="ECO:0007669"/>
    <property type="project" value="UniProtKB-ARBA"/>
</dbReference>
<dbReference type="EMBL" id="QUSG01000002">
    <property type="protein sequence ID" value="KAA3529921.1"/>
    <property type="molecule type" value="Genomic_DNA"/>
</dbReference>
<dbReference type="SUPFAM" id="SSF52540">
    <property type="entry name" value="P-loop containing nucleoside triphosphate hydrolases"/>
    <property type="match status" value="1"/>
</dbReference>
<dbReference type="InterPro" id="IPR027417">
    <property type="entry name" value="P-loop_NTPase"/>
</dbReference>